<comment type="similarity">
    <text evidence="3">Belongs to the disproportionating enzyme family.</text>
</comment>
<dbReference type="Gene3D" id="2.60.40.10">
    <property type="entry name" value="Immunoglobulins"/>
    <property type="match status" value="1"/>
</dbReference>
<dbReference type="Proteomes" id="UP001200470">
    <property type="component" value="Unassembled WGS sequence"/>
</dbReference>
<evidence type="ECO:0000256" key="10">
    <source>
        <dbReference type="ARBA" id="ARBA00031423"/>
    </source>
</evidence>
<reference evidence="13 14" key="1">
    <citation type="submission" date="2020-12" db="EMBL/GenBank/DDBJ databases">
        <title>Whole genome sequences of gut porcine anaerobes.</title>
        <authorList>
            <person name="Kubasova T."/>
            <person name="Jahodarova E."/>
            <person name="Rychlik I."/>
        </authorList>
    </citation>
    <scope>NUCLEOTIDE SEQUENCE [LARGE SCALE GENOMIC DNA]</scope>
    <source>
        <strain evidence="13 14">An925</strain>
    </source>
</reference>
<keyword evidence="8" id="KW-0808">Transferase</keyword>
<evidence type="ECO:0000256" key="9">
    <source>
        <dbReference type="ARBA" id="ARBA00023277"/>
    </source>
</evidence>
<dbReference type="Gene3D" id="3.20.20.80">
    <property type="entry name" value="Glycosidases"/>
    <property type="match status" value="2"/>
</dbReference>
<evidence type="ECO:0000256" key="4">
    <source>
        <dbReference type="ARBA" id="ARBA00012560"/>
    </source>
</evidence>
<keyword evidence="6" id="KW-0963">Cytoplasm</keyword>
<proteinExistence type="inferred from homology"/>
<dbReference type="SUPFAM" id="SSF49452">
    <property type="entry name" value="Starch-binding domain-like"/>
    <property type="match status" value="1"/>
</dbReference>
<dbReference type="EMBL" id="JADYTN010000004">
    <property type="protein sequence ID" value="MCF2563039.1"/>
    <property type="molecule type" value="Genomic_DNA"/>
</dbReference>
<dbReference type="EC" id="2.4.1.25" evidence="4"/>
<dbReference type="CDD" id="cd05467">
    <property type="entry name" value="CBM20"/>
    <property type="match status" value="1"/>
</dbReference>
<dbReference type="RefSeq" id="WP_301637486.1">
    <property type="nucleotide sequence ID" value="NZ_JADYTN010000004.1"/>
</dbReference>
<evidence type="ECO:0000256" key="11">
    <source>
        <dbReference type="ARBA" id="ARBA00031501"/>
    </source>
</evidence>
<evidence type="ECO:0000256" key="8">
    <source>
        <dbReference type="ARBA" id="ARBA00022679"/>
    </source>
</evidence>
<keyword evidence="7" id="KW-0328">Glycosyltransferase</keyword>
<sequence>MTLHFHIEYNTNFGEEVSLNIIEGHEVKSYRMTTINGTDWYCDLAQSKATTLTYYYKVSGGSNGDRYEWQMVRHLLDMTSTTATEYTIYDRWNSMPDDSYLYSSAFTDCINHQEPQQMKATSFVQTVRITVRAPQLRNGERLAVIGSAPSLGGWNPEKSLPMTLHNYGEWAIDIDAAPLHNGPVELKFVITDASGSIQQWECGYNRSISLPTMSKGQVVVYHLDQAFFEIYNHKLAGTLVPVFSLRSKSSAGVGDFGDLKMMIDLVVKTGQRVLQLLPINDTTITHTWTDSYPYSCISIFAIHPQYADLRALPALADEADRKSSEAERQRLNALPQIDYEAVNRFKLAYLQKLYLQEGKKTMKSADFKAFFQKTQNWLVPYAQYSYLRDKYGTADFTQWKDHNTWNEDDRQNLSNSRTKAYEEVAFYYFVQFVLSSQMKAAHDYAKQKGVILKGDIPIGVNRYSCDVWMEPKYFNLNGQAGAPPDDFSVNGQNWGFPTYNWDEMLKDDCQWWVRRFQNMSQFFDAYRIDHVLGFFRIWEIPTDSVHGLLGQFSPSQAMSREEIAQYGFNFQEQRFTEPFITDWVLDRIFHERADEVRQTYLERIDGERYRMKAEVDTQRKIEARFAKTTCQEDLWLRDGLYALVSDVLFVRDRRNPNMFHPRISAQLDFIYESLYDNDKAAFNRLYNDYFYRRNNQFWYREAMKKLPKLVQATRMLVCAEDLGMVPDCVPWVMNELKILSLELQSMPKSPTVRFGHLSSNPYRSVCTISSHDMPTLRQWWDEDYNRTQDYYNTMLYRDGVAPHPLPGWLAEDIIARHLACPSMLCILSIQDWLAMDERLRLPDADAERINIPANPKHYWRYRMHLNIEDLMADSKLTDTISTLIRQTGRS</sequence>
<keyword evidence="14" id="KW-1185">Reference proteome</keyword>
<accession>A0ABS9CEA3</accession>
<gene>
    <name evidence="13" type="ORF">I6E12_02795</name>
</gene>
<dbReference type="SUPFAM" id="SSF51445">
    <property type="entry name" value="(Trans)glycosidases"/>
    <property type="match status" value="1"/>
</dbReference>
<dbReference type="InterPro" id="IPR013784">
    <property type="entry name" value="Carb-bd-like_fold"/>
</dbReference>
<dbReference type="InterPro" id="IPR002044">
    <property type="entry name" value="CBM20"/>
</dbReference>
<evidence type="ECO:0000256" key="6">
    <source>
        <dbReference type="ARBA" id="ARBA00022490"/>
    </source>
</evidence>
<evidence type="ECO:0000259" key="12">
    <source>
        <dbReference type="PROSITE" id="PS51166"/>
    </source>
</evidence>
<dbReference type="SMART" id="SM01065">
    <property type="entry name" value="CBM_2"/>
    <property type="match status" value="1"/>
</dbReference>
<dbReference type="InterPro" id="IPR013783">
    <property type="entry name" value="Ig-like_fold"/>
</dbReference>
<name>A0ABS9CEA3_9BACT</name>
<feature type="domain" description="CBM20" evidence="12">
    <location>
        <begin position="119"/>
        <end position="226"/>
    </location>
</feature>
<dbReference type="PANTHER" id="PTHR32518:SF3">
    <property type="entry name" value="4-ALPHA-GLUCANOTRANSFERASE"/>
    <property type="match status" value="1"/>
</dbReference>
<dbReference type="Pfam" id="PF00686">
    <property type="entry name" value="CBM_20"/>
    <property type="match status" value="1"/>
</dbReference>
<protein>
    <recommendedName>
        <fullName evidence="5">4-alpha-glucanotransferase</fullName>
        <ecNumber evidence="4">2.4.1.25</ecNumber>
    </recommendedName>
    <alternativeName>
        <fullName evidence="10">Amylomaltase</fullName>
    </alternativeName>
    <alternativeName>
        <fullName evidence="11">Disproportionating enzyme</fullName>
    </alternativeName>
</protein>
<evidence type="ECO:0000256" key="7">
    <source>
        <dbReference type="ARBA" id="ARBA00022676"/>
    </source>
</evidence>
<dbReference type="Pfam" id="PF02446">
    <property type="entry name" value="Glyco_hydro_77"/>
    <property type="match status" value="1"/>
</dbReference>
<evidence type="ECO:0000256" key="2">
    <source>
        <dbReference type="ARBA" id="ARBA00004496"/>
    </source>
</evidence>
<evidence type="ECO:0000313" key="13">
    <source>
        <dbReference type="EMBL" id="MCF2563039.1"/>
    </source>
</evidence>
<dbReference type="PROSITE" id="PS51166">
    <property type="entry name" value="CBM20"/>
    <property type="match status" value="1"/>
</dbReference>
<dbReference type="InterPro" id="IPR017853">
    <property type="entry name" value="GH"/>
</dbReference>
<comment type="caution">
    <text evidence="13">The sequence shown here is derived from an EMBL/GenBank/DDBJ whole genome shotgun (WGS) entry which is preliminary data.</text>
</comment>
<evidence type="ECO:0000256" key="3">
    <source>
        <dbReference type="ARBA" id="ARBA00005684"/>
    </source>
</evidence>
<evidence type="ECO:0000256" key="1">
    <source>
        <dbReference type="ARBA" id="ARBA00000439"/>
    </source>
</evidence>
<evidence type="ECO:0000313" key="14">
    <source>
        <dbReference type="Proteomes" id="UP001200470"/>
    </source>
</evidence>
<evidence type="ECO:0000256" key="5">
    <source>
        <dbReference type="ARBA" id="ARBA00020295"/>
    </source>
</evidence>
<comment type="subcellular location">
    <subcellularLocation>
        <location evidence="2">Cytoplasm</location>
    </subcellularLocation>
</comment>
<comment type="catalytic activity">
    <reaction evidence="1">
        <text>Transfers a segment of a (1-&gt;4)-alpha-D-glucan to a new position in an acceptor, which may be glucose or a (1-&gt;4)-alpha-D-glucan.</text>
        <dbReference type="EC" id="2.4.1.25"/>
    </reaction>
</comment>
<keyword evidence="9" id="KW-0119">Carbohydrate metabolism</keyword>
<dbReference type="PANTHER" id="PTHR32518">
    <property type="match status" value="1"/>
</dbReference>
<dbReference type="InterPro" id="IPR003385">
    <property type="entry name" value="Glyco_hydro_77"/>
</dbReference>
<organism evidence="13 14">
    <name type="scientific">Xylanibacter brevis</name>
    <dbReference type="NCBI Taxonomy" id="83231"/>
    <lineage>
        <taxon>Bacteria</taxon>
        <taxon>Pseudomonadati</taxon>
        <taxon>Bacteroidota</taxon>
        <taxon>Bacteroidia</taxon>
        <taxon>Bacteroidales</taxon>
        <taxon>Prevotellaceae</taxon>
        <taxon>Xylanibacter</taxon>
    </lineage>
</organism>